<protein>
    <submittedName>
        <fullName evidence="2">Uncharacterized protein</fullName>
    </submittedName>
</protein>
<keyword evidence="1" id="KW-0812">Transmembrane</keyword>
<dbReference type="RefSeq" id="WP_189084272.1">
    <property type="nucleotide sequence ID" value="NZ_BMRJ01000001.1"/>
</dbReference>
<evidence type="ECO:0000313" key="2">
    <source>
        <dbReference type="EMBL" id="GGR19723.1"/>
    </source>
</evidence>
<feature type="transmembrane region" description="Helical" evidence="1">
    <location>
        <begin position="61"/>
        <end position="80"/>
    </location>
</feature>
<keyword evidence="1" id="KW-0472">Membrane</keyword>
<reference evidence="2" key="2">
    <citation type="submission" date="2020-09" db="EMBL/GenBank/DDBJ databases">
        <authorList>
            <person name="Sun Q."/>
            <person name="Ohkuma M."/>
        </authorList>
    </citation>
    <scope>NUCLEOTIDE SEQUENCE</scope>
    <source>
        <strain evidence="2">JCM 3346</strain>
    </source>
</reference>
<name>A0A918FBT0_AGRME</name>
<gene>
    <name evidence="2" type="ORF">GCM10010196_11140</name>
</gene>
<dbReference type="EMBL" id="BMRJ01000001">
    <property type="protein sequence ID" value="GGR19723.1"/>
    <property type="molecule type" value="Genomic_DNA"/>
</dbReference>
<proteinExistence type="predicted"/>
<accession>A0A918FBT0</accession>
<organism evidence="2 3">
    <name type="scientific">Agromyces mediolanus</name>
    <name type="common">Corynebacterium mediolanum</name>
    <dbReference type="NCBI Taxonomy" id="41986"/>
    <lineage>
        <taxon>Bacteria</taxon>
        <taxon>Bacillati</taxon>
        <taxon>Actinomycetota</taxon>
        <taxon>Actinomycetes</taxon>
        <taxon>Micrococcales</taxon>
        <taxon>Microbacteriaceae</taxon>
        <taxon>Agromyces</taxon>
    </lineage>
</organism>
<keyword evidence="1" id="KW-1133">Transmembrane helix</keyword>
<comment type="caution">
    <text evidence="2">The sequence shown here is derived from an EMBL/GenBank/DDBJ whole genome shotgun (WGS) entry which is preliminary data.</text>
</comment>
<keyword evidence="3" id="KW-1185">Reference proteome</keyword>
<reference evidence="2" key="1">
    <citation type="journal article" date="2014" name="Int. J. Syst. Evol. Microbiol.">
        <title>Complete genome sequence of Corynebacterium casei LMG S-19264T (=DSM 44701T), isolated from a smear-ripened cheese.</title>
        <authorList>
            <consortium name="US DOE Joint Genome Institute (JGI-PGF)"/>
            <person name="Walter F."/>
            <person name="Albersmeier A."/>
            <person name="Kalinowski J."/>
            <person name="Ruckert C."/>
        </authorList>
    </citation>
    <scope>NUCLEOTIDE SEQUENCE</scope>
    <source>
        <strain evidence="2">JCM 3346</strain>
    </source>
</reference>
<evidence type="ECO:0000313" key="3">
    <source>
        <dbReference type="Proteomes" id="UP000610303"/>
    </source>
</evidence>
<evidence type="ECO:0000256" key="1">
    <source>
        <dbReference type="SAM" id="Phobius"/>
    </source>
</evidence>
<feature type="transmembrane region" description="Helical" evidence="1">
    <location>
        <begin position="26"/>
        <end position="49"/>
    </location>
</feature>
<dbReference type="Proteomes" id="UP000610303">
    <property type="component" value="Unassembled WGS sequence"/>
</dbReference>
<dbReference type="AlphaFoldDB" id="A0A918FBT0"/>
<sequence>MTATGWTVREGRAELEMSALRARSGVMHAVLAAALVLAAGAVVTAFFVVDARGGVIGPQPLLLLGGVVFLAVAGLGIVVARPFRRRGVLSISTGSIRWRDSRGELIVPLSQVHRITVRRRFLPGIDVDAGRRSWGLRTSASILDAARDDMRPLSARARRALDEAGFVPSPNGNVTVWERA</sequence>